<evidence type="ECO:0000259" key="5">
    <source>
        <dbReference type="PROSITE" id="PS50975"/>
    </source>
</evidence>
<keyword evidence="1" id="KW-0436">Ligase</keyword>
<proteinExistence type="predicted"/>
<dbReference type="SUPFAM" id="SSF56059">
    <property type="entry name" value="Glutathione synthetase ATP-binding domain-like"/>
    <property type="match status" value="1"/>
</dbReference>
<dbReference type="Pfam" id="PF13535">
    <property type="entry name" value="ATP-grasp_4"/>
    <property type="match status" value="1"/>
</dbReference>
<dbReference type="InterPro" id="IPR011761">
    <property type="entry name" value="ATP-grasp"/>
</dbReference>
<evidence type="ECO:0000256" key="4">
    <source>
        <dbReference type="PROSITE-ProRule" id="PRU00409"/>
    </source>
</evidence>
<evidence type="ECO:0000313" key="7">
    <source>
        <dbReference type="Proteomes" id="UP001252207"/>
    </source>
</evidence>
<protein>
    <submittedName>
        <fullName evidence="6">ATP-grasp domain-containing protein</fullName>
    </submittedName>
</protein>
<dbReference type="PANTHER" id="PTHR43585">
    <property type="entry name" value="FUMIPYRROLE BIOSYNTHESIS PROTEIN C"/>
    <property type="match status" value="1"/>
</dbReference>
<dbReference type="EMBL" id="JANAVW010000001">
    <property type="protein sequence ID" value="MDT0131950.1"/>
    <property type="molecule type" value="Genomic_DNA"/>
</dbReference>
<dbReference type="Proteomes" id="UP001252207">
    <property type="component" value="Unassembled WGS sequence"/>
</dbReference>
<keyword evidence="3 4" id="KW-0067">ATP-binding</keyword>
<evidence type="ECO:0000256" key="1">
    <source>
        <dbReference type="ARBA" id="ARBA00022598"/>
    </source>
</evidence>
<comment type="caution">
    <text evidence="6">The sequence shown here is derived from an EMBL/GenBank/DDBJ whole genome shotgun (WGS) entry which is preliminary data.</text>
</comment>
<dbReference type="PANTHER" id="PTHR43585:SF2">
    <property type="entry name" value="ATP-GRASP ENZYME FSQD"/>
    <property type="match status" value="1"/>
</dbReference>
<sequence>MSNKCVLIVDPFSSGATFVGRVKKYFGYDVIALITNNELPAVILNSFKEEDYSFVFYSTSHDDAARQIELYLGRAPDFIVCGSEPGVLIFDQLSNRWNLLPNIFKLSQTRRNKYLMQNRLKLDGIRYIPHYRARKLINMLAWCDENNFAEYVVKPIYSFGTDGVFFCKDKKEVEKAFNLLINTYDYSGNKNNELLIEQKIEGIEYVVDAVTSNGVHFIVNIFRYIKQEVQGVPIYHQMVTEPIEEHLELVNYTKSILTSLGICNGTSHNEIILSSEGPVLVESGARMHGGLGPTIVERCNTHSLIDLSLIVRIDPAKFIEKTRIPPTLHCYGIEYFLSSTNAGYVKEINIENLCGPLESYGLTVCKLKTKDYLEKTVDLITSYGRIVFFNNDREILSSDVKTVVDLEKTGKLITFM</sequence>
<dbReference type="PROSITE" id="PS50975">
    <property type="entry name" value="ATP_GRASP"/>
    <property type="match status" value="1"/>
</dbReference>
<organism evidence="6 7">
    <name type="scientific">Providencia huaxiensis</name>
    <dbReference type="NCBI Taxonomy" id="2027290"/>
    <lineage>
        <taxon>Bacteria</taxon>
        <taxon>Pseudomonadati</taxon>
        <taxon>Pseudomonadota</taxon>
        <taxon>Gammaproteobacteria</taxon>
        <taxon>Enterobacterales</taxon>
        <taxon>Morganellaceae</taxon>
        <taxon>Providencia</taxon>
    </lineage>
</organism>
<evidence type="ECO:0000256" key="3">
    <source>
        <dbReference type="ARBA" id="ARBA00022840"/>
    </source>
</evidence>
<reference evidence="6 7" key="1">
    <citation type="submission" date="2022-06" db="EMBL/GenBank/DDBJ databases">
        <title>Chromosome and plasmid sequencings of Enterobacteriales species co-exiting double carbapenemases.</title>
        <authorList>
            <person name="Fu Y."/>
        </authorList>
    </citation>
    <scope>NUCLEOTIDE SEQUENCE [LARGE SCALE GENOMIC DNA]</scope>
    <source>
        <strain evidence="6 7">21030615019</strain>
    </source>
</reference>
<evidence type="ECO:0000256" key="2">
    <source>
        <dbReference type="ARBA" id="ARBA00022741"/>
    </source>
</evidence>
<dbReference type="InterPro" id="IPR052032">
    <property type="entry name" value="ATP-dep_AA_Ligase"/>
</dbReference>
<keyword evidence="7" id="KW-1185">Reference proteome</keyword>
<dbReference type="RefSeq" id="WP_102138789.1">
    <property type="nucleotide sequence ID" value="NZ_CP031123.2"/>
</dbReference>
<dbReference type="Gene3D" id="3.30.470.20">
    <property type="entry name" value="ATP-grasp fold, B domain"/>
    <property type="match status" value="1"/>
</dbReference>
<accession>A0ABU2ITJ2</accession>
<feature type="domain" description="ATP-grasp" evidence="5">
    <location>
        <begin position="117"/>
        <end position="313"/>
    </location>
</feature>
<name>A0ABU2ITJ2_9GAMM</name>
<gene>
    <name evidence="6" type="ORF">NLX89_01120</name>
</gene>
<keyword evidence="2 4" id="KW-0547">Nucleotide-binding</keyword>
<dbReference type="GeneID" id="89488294"/>
<evidence type="ECO:0000313" key="6">
    <source>
        <dbReference type="EMBL" id="MDT0131950.1"/>
    </source>
</evidence>